<keyword evidence="3" id="KW-1185">Reference proteome</keyword>
<dbReference type="Proteomes" id="UP000272462">
    <property type="component" value="Chromosome"/>
</dbReference>
<dbReference type="PANTHER" id="PTHR34704">
    <property type="entry name" value="ATPASE"/>
    <property type="match status" value="1"/>
</dbReference>
<dbReference type="InterPro" id="IPR036390">
    <property type="entry name" value="WH_DNA-bd_sf"/>
</dbReference>
<accession>A0A660HM65</accession>
<evidence type="ECO:0000313" key="3">
    <source>
        <dbReference type="Proteomes" id="UP000272462"/>
    </source>
</evidence>
<reference evidence="2 3" key="1">
    <citation type="journal article" date="2018" name="BMC Genomics">
        <title>Comparative genome analysis of jujube witches'-broom Phytoplasma, an obligate pathogen that causes jujube witches'-broom disease.</title>
        <authorList>
            <person name="Wang J."/>
            <person name="Song L."/>
            <person name="Jiao Q."/>
            <person name="Yang S."/>
            <person name="Gao R."/>
            <person name="Lu X."/>
            <person name="Zhou G."/>
        </authorList>
    </citation>
    <scope>NUCLEOTIDE SEQUENCE [LARGE SCALE GENOMIC DNA]</scope>
    <source>
        <strain evidence="2">Jwb-nky</strain>
    </source>
</reference>
<dbReference type="SUPFAM" id="SSF46785">
    <property type="entry name" value="Winged helix' DNA-binding domain"/>
    <property type="match status" value="1"/>
</dbReference>
<name>A0A660HM65_ZIZJU</name>
<dbReference type="AlphaFoldDB" id="A0A660HM65"/>
<dbReference type="PANTHER" id="PTHR34704:SF2">
    <property type="entry name" value="ATPASE"/>
    <property type="match status" value="1"/>
</dbReference>
<evidence type="ECO:0000259" key="1">
    <source>
        <dbReference type="Pfam" id="PF03008"/>
    </source>
</evidence>
<proteinExistence type="predicted"/>
<feature type="domain" description="DUF234" evidence="1">
    <location>
        <begin position="169"/>
        <end position="255"/>
    </location>
</feature>
<protein>
    <recommendedName>
        <fullName evidence="1">DUF234 domain-containing protein</fullName>
    </recommendedName>
</protein>
<sequence length="307" mass="37200">MRLMEQMDNYNQALFGRVTYKKKIKPFSYLEASLFYPNANYKDKIRFYSVFGGLPLYLNKIDKNKSIKENIMKICIPNIDSIENEIYTNLMQEIRLPAPYLNILDVMSDKKEIKLSKISQKIEENTSKTSYYLKKMSNLEIIDKNICFGEKENLKKTFYHIKDQFLKFYYRFIKQYYRHQYMYDNKEDFYNKTIEPFLEIFISWEFEKICKDFLIYKYRGETSRFILQRKNINIEIDLLCRTKEGIKAFECKWGPEINNEHIYALKNKIEQITNIHPIHQIGFFAKKKPLSNICQNCLYFEPKNLFE</sequence>
<gene>
    <name evidence="2" type="ORF">CWO85_01035</name>
</gene>
<dbReference type="EMBL" id="CP025121">
    <property type="protein sequence ID" value="AYJ01120.1"/>
    <property type="molecule type" value="Genomic_DNA"/>
</dbReference>
<dbReference type="KEGG" id="pzi:CWO85_01035"/>
<evidence type="ECO:0000313" key="2">
    <source>
        <dbReference type="EMBL" id="AYJ01120.1"/>
    </source>
</evidence>
<dbReference type="InterPro" id="IPR004256">
    <property type="entry name" value="DUF234"/>
</dbReference>
<organism evidence="2 3">
    <name type="scientific">Ziziphus jujuba witches'-broom phytoplasma</name>
    <dbReference type="NCBI Taxonomy" id="135727"/>
    <lineage>
        <taxon>Bacteria</taxon>
        <taxon>Bacillati</taxon>
        <taxon>Mycoplasmatota</taxon>
        <taxon>Mollicutes</taxon>
        <taxon>Acholeplasmatales</taxon>
        <taxon>Acholeplasmataceae</taxon>
        <taxon>Candidatus Phytoplasma</taxon>
        <taxon>16SrV (Elm yellows group)</taxon>
    </lineage>
</organism>
<dbReference type="Pfam" id="PF03008">
    <property type="entry name" value="DUF234"/>
    <property type="match status" value="1"/>
</dbReference>